<reference evidence="3" key="1">
    <citation type="journal article" date="2019" name="Int. J. Syst. Evol. Microbiol.">
        <title>The Global Catalogue of Microorganisms (GCM) 10K type strain sequencing project: providing services to taxonomists for standard genome sequencing and annotation.</title>
        <authorList>
            <consortium name="The Broad Institute Genomics Platform"/>
            <consortium name="The Broad Institute Genome Sequencing Center for Infectious Disease"/>
            <person name="Wu L."/>
            <person name="Ma J."/>
        </authorList>
    </citation>
    <scope>NUCLEOTIDE SEQUENCE [LARGE SCALE GENOMIC DNA]</scope>
    <source>
        <strain evidence="3">JCM 15313</strain>
    </source>
</reference>
<feature type="compositionally biased region" description="Basic and acidic residues" evidence="1">
    <location>
        <begin position="379"/>
        <end position="389"/>
    </location>
</feature>
<gene>
    <name evidence="2" type="ORF">GCM10009799_18560</name>
</gene>
<evidence type="ECO:0000256" key="1">
    <source>
        <dbReference type="SAM" id="MobiDB-lite"/>
    </source>
</evidence>
<dbReference type="Proteomes" id="UP001501585">
    <property type="component" value="Unassembled WGS sequence"/>
</dbReference>
<protein>
    <submittedName>
        <fullName evidence="2">DUF4192 domain-containing protein</fullName>
    </submittedName>
</protein>
<dbReference type="InterPro" id="IPR025447">
    <property type="entry name" value="DUF4192"/>
</dbReference>
<proteinExistence type="predicted"/>
<comment type="caution">
    <text evidence="2">The sequence shown here is derived from an EMBL/GenBank/DDBJ whole genome shotgun (WGS) entry which is preliminary data.</text>
</comment>
<feature type="region of interest" description="Disordered" evidence="1">
    <location>
        <begin position="357"/>
        <end position="404"/>
    </location>
</feature>
<evidence type="ECO:0000313" key="3">
    <source>
        <dbReference type="Proteomes" id="UP001501585"/>
    </source>
</evidence>
<dbReference type="RefSeq" id="WP_344161459.1">
    <property type="nucleotide sequence ID" value="NZ_BAAAPC010000006.1"/>
</dbReference>
<accession>A0ABP5ECL3</accession>
<evidence type="ECO:0000313" key="2">
    <source>
        <dbReference type="EMBL" id="GAA1992929.1"/>
    </source>
</evidence>
<dbReference type="EMBL" id="BAAAPC010000006">
    <property type="protein sequence ID" value="GAA1992929.1"/>
    <property type="molecule type" value="Genomic_DNA"/>
</dbReference>
<name>A0ABP5ECL3_9ACTN</name>
<sequence length="404" mass="43158">MATDDSPHVHVPEQTTLTISDPTDVIAAVPYLLGFHPTDSIVILGIRACATHVRCLLRCDLTDELAEHAAEWAGQLAATLAEAGCGSVIAVGYGSARHITPCVDALRARAPAVGVPVREALRVSDGRYWSYVCDSTECCPHDGVAYDVATSAVPATAVVGGLSVWRDRGVIEEFVAAVNGHRRAQMERATLDAEERAARMRHRLLPSGEAALRAAVRSEGVRVVRAAVGAALRGDLVDAPERIAWLGLLLGSIRVRDEAWARIDTAHLDTHVGLWRQVFRHVRADYSAAPGSLLAFAAWQSGDIALADVVLDRVEEAAPHYTMAALLRRAVRGGMPPERWEPMTPEWLEEVAPLRGSAVPLPASDPTVPKRPIAPTDPETTHGPEEAAGRPDGPATDGGEVNPP</sequence>
<organism evidence="2 3">
    <name type="scientific">Nocardiopsis rhodophaea</name>
    <dbReference type="NCBI Taxonomy" id="280238"/>
    <lineage>
        <taxon>Bacteria</taxon>
        <taxon>Bacillati</taxon>
        <taxon>Actinomycetota</taxon>
        <taxon>Actinomycetes</taxon>
        <taxon>Streptosporangiales</taxon>
        <taxon>Nocardiopsidaceae</taxon>
        <taxon>Nocardiopsis</taxon>
    </lineage>
</organism>
<dbReference type="Pfam" id="PF13830">
    <property type="entry name" value="DUF4192"/>
    <property type="match status" value="1"/>
</dbReference>
<keyword evidence="3" id="KW-1185">Reference proteome</keyword>